<keyword evidence="3" id="KW-1185">Reference proteome</keyword>
<accession>A0ABQ8P942</accession>
<protein>
    <submittedName>
        <fullName evidence="2">Coiled coil-containing protein</fullName>
    </submittedName>
</protein>
<feature type="region of interest" description="Disordered" evidence="1">
    <location>
        <begin position="143"/>
        <end position="228"/>
    </location>
</feature>
<dbReference type="PANTHER" id="PTHR13402">
    <property type="entry name" value="RGPR-RELATED"/>
    <property type="match status" value="1"/>
</dbReference>
<proteinExistence type="predicted"/>
<dbReference type="Proteomes" id="UP001071777">
    <property type="component" value="Unassembled WGS sequence"/>
</dbReference>
<gene>
    <name evidence="2" type="ORF">OJ252_1277</name>
</gene>
<comment type="caution">
    <text evidence="2">The sequence shown here is derived from an EMBL/GenBank/DDBJ whole genome shotgun (WGS) entry which is preliminary data.</text>
</comment>
<feature type="compositionally biased region" description="Basic and acidic residues" evidence="1">
    <location>
        <begin position="7"/>
        <end position="23"/>
    </location>
</feature>
<feature type="non-terminal residue" evidence="2">
    <location>
        <position position="228"/>
    </location>
</feature>
<feature type="compositionally biased region" description="Basic and acidic residues" evidence="1">
    <location>
        <begin position="179"/>
        <end position="189"/>
    </location>
</feature>
<reference evidence="2" key="1">
    <citation type="submission" date="2022-10" db="EMBL/GenBank/DDBJ databases">
        <title>Adaptive evolution leads to modifications in subtelomeric GC content in a zoonotic Cryptosporidium species.</title>
        <authorList>
            <person name="Li J."/>
            <person name="Feng Y."/>
            <person name="Xiao L."/>
        </authorList>
    </citation>
    <scope>NUCLEOTIDE SEQUENCE</scope>
    <source>
        <strain evidence="2">25894</strain>
    </source>
</reference>
<organism evidence="2 3">
    <name type="scientific">Cryptosporidium canis</name>
    <dbReference type="NCBI Taxonomy" id="195482"/>
    <lineage>
        <taxon>Eukaryota</taxon>
        <taxon>Sar</taxon>
        <taxon>Alveolata</taxon>
        <taxon>Apicomplexa</taxon>
        <taxon>Conoidasida</taxon>
        <taxon>Coccidia</taxon>
        <taxon>Eucoccidiorida</taxon>
        <taxon>Eimeriorina</taxon>
        <taxon>Cryptosporidiidae</taxon>
        <taxon>Cryptosporidium</taxon>
    </lineage>
</organism>
<dbReference type="PANTHER" id="PTHR13402:SF6">
    <property type="entry name" value="SECRETORY 16, ISOFORM I"/>
    <property type="match status" value="1"/>
</dbReference>
<name>A0ABQ8P942_9CRYT</name>
<feature type="compositionally biased region" description="Polar residues" evidence="1">
    <location>
        <begin position="63"/>
        <end position="96"/>
    </location>
</feature>
<evidence type="ECO:0000313" key="3">
    <source>
        <dbReference type="Proteomes" id="UP001071777"/>
    </source>
</evidence>
<feature type="region of interest" description="Disordered" evidence="1">
    <location>
        <begin position="1"/>
        <end position="23"/>
    </location>
</feature>
<evidence type="ECO:0000256" key="1">
    <source>
        <dbReference type="SAM" id="MobiDB-lite"/>
    </source>
</evidence>
<feature type="region of interest" description="Disordered" evidence="1">
    <location>
        <begin position="46"/>
        <end position="96"/>
    </location>
</feature>
<sequence length="228" mass="24210">MLKKIFGKSEEGEEGVKPVKANLGEENKFYYNKELKSWVVRGEEHLVEQKQNLPPPPPKRPTTMDSGSRTESMASISSGTQSTGIRKNLYTSTPGLNITKSTREQVGGIIPKAGFASANAGATLLGSATVPNSVVSVSYADMRSRSLEPGRQGVEEVSESREYGSVVDGAKEPAGLGSDGRECETERQEQSPGGVSESVGTYLREDQGVSVPSTAYTSLTSQSSGNSV</sequence>
<dbReference type="EMBL" id="JAPCXB010000046">
    <property type="protein sequence ID" value="KAJ1612462.1"/>
    <property type="molecule type" value="Genomic_DNA"/>
</dbReference>
<feature type="compositionally biased region" description="Polar residues" evidence="1">
    <location>
        <begin position="210"/>
        <end position="228"/>
    </location>
</feature>
<evidence type="ECO:0000313" key="2">
    <source>
        <dbReference type="EMBL" id="KAJ1612462.1"/>
    </source>
</evidence>